<feature type="repeat" description="ANK" evidence="13">
    <location>
        <begin position="109"/>
        <end position="141"/>
    </location>
</feature>
<keyword evidence="18" id="KW-1185">Reference proteome</keyword>
<keyword evidence="14" id="KW-0175">Coiled coil</keyword>
<dbReference type="PROSITE" id="PS50297">
    <property type="entry name" value="ANK_REP_REGION"/>
    <property type="match status" value="4"/>
</dbReference>
<evidence type="ECO:0000256" key="13">
    <source>
        <dbReference type="PROSITE-ProRule" id="PRU00023"/>
    </source>
</evidence>
<feature type="region of interest" description="Disordered" evidence="15">
    <location>
        <begin position="630"/>
        <end position="649"/>
    </location>
</feature>
<dbReference type="PANTHER" id="PTHR24179:SF21">
    <property type="entry name" value="MYOSIN BINDING SUBUNIT, ISOFORM O"/>
    <property type="match status" value="1"/>
</dbReference>
<evidence type="ECO:0000256" key="14">
    <source>
        <dbReference type="SAM" id="Coils"/>
    </source>
</evidence>
<dbReference type="AlphaFoldDB" id="A0A4S2KZP2"/>
<feature type="compositionally biased region" description="Low complexity" evidence="15">
    <location>
        <begin position="381"/>
        <end position="390"/>
    </location>
</feature>
<evidence type="ECO:0000256" key="9">
    <source>
        <dbReference type="ARBA" id="ARBA00059024"/>
    </source>
</evidence>
<evidence type="ECO:0000313" key="17">
    <source>
        <dbReference type="EMBL" id="TGZ55226.1"/>
    </source>
</evidence>
<evidence type="ECO:0000256" key="15">
    <source>
        <dbReference type="SAM" id="MobiDB-lite"/>
    </source>
</evidence>
<feature type="repeat" description="ANK" evidence="13">
    <location>
        <begin position="202"/>
        <end position="234"/>
    </location>
</feature>
<dbReference type="Pfam" id="PF15898">
    <property type="entry name" value="PRKG1_interact"/>
    <property type="match status" value="1"/>
</dbReference>
<feature type="repeat" description="ANK" evidence="13">
    <location>
        <begin position="76"/>
        <end position="108"/>
    </location>
</feature>
<dbReference type="InterPro" id="IPR051226">
    <property type="entry name" value="PP1_Regulatory_Subunit"/>
</dbReference>
<evidence type="ECO:0000256" key="8">
    <source>
        <dbReference type="ARBA" id="ARBA00038386"/>
    </source>
</evidence>
<keyword evidence="4" id="KW-0597">Phosphoprotein</keyword>
<comment type="caution">
    <text evidence="17">The sequence shown here is derived from an EMBL/GenBank/DDBJ whole genome shotgun (WGS) entry which is preliminary data.</text>
</comment>
<keyword evidence="2" id="KW-0217">Developmental protein</keyword>
<feature type="compositionally biased region" description="Basic and acidic residues" evidence="15">
    <location>
        <begin position="664"/>
        <end position="673"/>
    </location>
</feature>
<dbReference type="SUPFAM" id="SSF48403">
    <property type="entry name" value="Ankyrin repeat"/>
    <property type="match status" value="1"/>
</dbReference>
<feature type="region of interest" description="Disordered" evidence="15">
    <location>
        <begin position="1111"/>
        <end position="1130"/>
    </location>
</feature>
<keyword evidence="3" id="KW-0963">Cytoplasm</keyword>
<evidence type="ECO:0000256" key="3">
    <source>
        <dbReference type="ARBA" id="ARBA00022490"/>
    </source>
</evidence>
<organism evidence="17 18">
    <name type="scientific">Temnothorax longispinosus</name>
    <dbReference type="NCBI Taxonomy" id="300112"/>
    <lineage>
        <taxon>Eukaryota</taxon>
        <taxon>Metazoa</taxon>
        <taxon>Ecdysozoa</taxon>
        <taxon>Arthropoda</taxon>
        <taxon>Hexapoda</taxon>
        <taxon>Insecta</taxon>
        <taxon>Pterygota</taxon>
        <taxon>Neoptera</taxon>
        <taxon>Endopterygota</taxon>
        <taxon>Hymenoptera</taxon>
        <taxon>Apocrita</taxon>
        <taxon>Aculeata</taxon>
        <taxon>Formicoidea</taxon>
        <taxon>Formicidae</taxon>
        <taxon>Myrmicinae</taxon>
        <taxon>Temnothorax</taxon>
    </lineage>
</organism>
<feature type="compositionally biased region" description="Low complexity" evidence="15">
    <location>
        <begin position="538"/>
        <end position="550"/>
    </location>
</feature>
<dbReference type="Gene3D" id="1.25.40.20">
    <property type="entry name" value="Ankyrin repeat-containing domain"/>
    <property type="match status" value="2"/>
</dbReference>
<proteinExistence type="inferred from homology"/>
<evidence type="ECO:0000313" key="18">
    <source>
        <dbReference type="Proteomes" id="UP000310200"/>
    </source>
</evidence>
<evidence type="ECO:0000256" key="2">
    <source>
        <dbReference type="ARBA" id="ARBA00022473"/>
    </source>
</evidence>
<feature type="compositionally biased region" description="Basic and acidic residues" evidence="15">
    <location>
        <begin position="748"/>
        <end position="777"/>
    </location>
</feature>
<evidence type="ECO:0000256" key="1">
    <source>
        <dbReference type="ARBA" id="ARBA00004245"/>
    </source>
</evidence>
<feature type="repeat" description="ANK" evidence="13">
    <location>
        <begin position="235"/>
        <end position="267"/>
    </location>
</feature>
<dbReference type="GO" id="GO:0004857">
    <property type="term" value="F:enzyme inhibitor activity"/>
    <property type="evidence" value="ECO:0007669"/>
    <property type="project" value="TreeGrafter"/>
</dbReference>
<comment type="similarity">
    <text evidence="8">Belongs to the NRARP family.</text>
</comment>
<dbReference type="PIRSF" id="PIRSF038141">
    <property type="entry name" value="PP1_12ABC_vert"/>
    <property type="match status" value="1"/>
</dbReference>
<dbReference type="PANTHER" id="PTHR24179">
    <property type="entry name" value="PROTEIN PHOSPHATASE 1 REGULATORY SUBUNIT 12"/>
    <property type="match status" value="1"/>
</dbReference>
<dbReference type="STRING" id="300112.A0A4S2KZP2"/>
<dbReference type="PROSITE" id="PS50088">
    <property type="entry name" value="ANK_REPEAT"/>
    <property type="match status" value="4"/>
</dbReference>
<evidence type="ECO:0000259" key="16">
    <source>
        <dbReference type="Pfam" id="PF15898"/>
    </source>
</evidence>
<feature type="compositionally biased region" description="Polar residues" evidence="15">
    <location>
        <begin position="459"/>
        <end position="474"/>
    </location>
</feature>
<dbReference type="Pfam" id="PF12796">
    <property type="entry name" value="Ank_2"/>
    <property type="match status" value="2"/>
</dbReference>
<feature type="compositionally biased region" description="Polar residues" evidence="15">
    <location>
        <begin position="298"/>
        <end position="319"/>
    </location>
</feature>
<feature type="domain" description="cGMP-dependent protein kinase interacting" evidence="16">
    <location>
        <begin position="1136"/>
        <end position="1232"/>
    </location>
</feature>
<keyword evidence="7" id="KW-0206">Cytoskeleton</keyword>
<feature type="compositionally biased region" description="Basic and acidic residues" evidence="15">
    <location>
        <begin position="335"/>
        <end position="353"/>
    </location>
</feature>
<dbReference type="InterPro" id="IPR031775">
    <property type="entry name" value="PRKG1_interact"/>
</dbReference>
<keyword evidence="6 13" id="KW-0040">ANK repeat</keyword>
<feature type="compositionally biased region" description="Basic and acidic residues" evidence="15">
    <location>
        <begin position="826"/>
        <end position="839"/>
    </location>
</feature>
<feature type="compositionally biased region" description="Basic and acidic residues" evidence="15">
    <location>
        <begin position="404"/>
        <end position="417"/>
    </location>
</feature>
<dbReference type="SMART" id="SM00248">
    <property type="entry name" value="ANK"/>
    <property type="match status" value="5"/>
</dbReference>
<dbReference type="InterPro" id="IPR036770">
    <property type="entry name" value="Ankyrin_rpt-contain_sf"/>
</dbReference>
<dbReference type="GO" id="GO:0019208">
    <property type="term" value="F:phosphatase regulator activity"/>
    <property type="evidence" value="ECO:0007669"/>
    <property type="project" value="InterPro"/>
</dbReference>
<feature type="compositionally biased region" description="Polar residues" evidence="15">
    <location>
        <begin position="391"/>
        <end position="400"/>
    </location>
</feature>
<dbReference type="GO" id="GO:0005737">
    <property type="term" value="C:cytoplasm"/>
    <property type="evidence" value="ECO:0007669"/>
    <property type="project" value="TreeGrafter"/>
</dbReference>
<comment type="subunit">
    <text evidence="10">PP1 comprises a catalytic subunit, PPP1CA, PPP1CB or PPP1CC, and one or several targeting or regulatory subunits. PPP1R12B mediates binding to myosin. Isoform 3 and isoform 4 bind PPP1R12A, but not isoform 1 of PPP1R12B itself. Binds IL16.</text>
</comment>
<dbReference type="FunFam" id="1.25.40.20:FF:000004">
    <property type="entry name" value="Phosphatase 1 regulatory subunit 12A"/>
    <property type="match status" value="1"/>
</dbReference>
<evidence type="ECO:0000256" key="12">
    <source>
        <dbReference type="ARBA" id="ARBA00083252"/>
    </source>
</evidence>
<dbReference type="Gene3D" id="6.10.140.390">
    <property type="match status" value="1"/>
</dbReference>
<feature type="region of interest" description="Disordered" evidence="15">
    <location>
        <begin position="1062"/>
        <end position="1106"/>
    </location>
</feature>
<dbReference type="Proteomes" id="UP000310200">
    <property type="component" value="Unassembled WGS sequence"/>
</dbReference>
<dbReference type="GO" id="GO:0005856">
    <property type="term" value="C:cytoskeleton"/>
    <property type="evidence" value="ECO:0007669"/>
    <property type="project" value="UniProtKB-SubCell"/>
</dbReference>
<dbReference type="EMBL" id="QBLH01000476">
    <property type="protein sequence ID" value="TGZ55226.1"/>
    <property type="molecule type" value="Genomic_DNA"/>
</dbReference>
<feature type="compositionally biased region" description="Low complexity" evidence="15">
    <location>
        <begin position="1076"/>
        <end position="1092"/>
    </location>
</feature>
<feature type="compositionally biased region" description="Basic and acidic residues" evidence="15">
    <location>
        <begin position="362"/>
        <end position="371"/>
    </location>
</feature>
<dbReference type="Gene3D" id="6.10.250.1820">
    <property type="match status" value="1"/>
</dbReference>
<feature type="compositionally biased region" description="Low complexity" evidence="15">
    <location>
        <begin position="719"/>
        <end position="746"/>
    </location>
</feature>
<feature type="region of interest" description="Disordered" evidence="15">
    <location>
        <begin position="704"/>
        <end position="902"/>
    </location>
</feature>
<evidence type="ECO:0000256" key="5">
    <source>
        <dbReference type="ARBA" id="ARBA00022737"/>
    </source>
</evidence>
<feature type="compositionally biased region" description="Low complexity" evidence="15">
    <location>
        <begin position="1035"/>
        <end position="1044"/>
    </location>
</feature>
<feature type="compositionally biased region" description="Low complexity" evidence="15">
    <location>
        <begin position="1111"/>
        <end position="1120"/>
    </location>
</feature>
<accession>A0A4S2KZP2</accession>
<dbReference type="PRINTS" id="PR01415">
    <property type="entry name" value="ANKYRIN"/>
</dbReference>
<protein>
    <recommendedName>
        <fullName evidence="11">Protein phosphatase 1 regulatory subunit 12B</fullName>
    </recommendedName>
    <alternativeName>
        <fullName evidence="12">Myosin phosphatase-targeting subunit 2</fullName>
    </alternativeName>
</protein>
<dbReference type="FunFam" id="1.25.40.20:FF:000007">
    <property type="entry name" value="Phosphatase 1 regulatory subunit 12A"/>
    <property type="match status" value="1"/>
</dbReference>
<feature type="compositionally biased region" description="Low complexity" evidence="15">
    <location>
        <begin position="805"/>
        <end position="818"/>
    </location>
</feature>
<dbReference type="GO" id="GO:0019901">
    <property type="term" value="F:protein kinase binding"/>
    <property type="evidence" value="ECO:0007669"/>
    <property type="project" value="InterPro"/>
</dbReference>
<evidence type="ECO:0000256" key="10">
    <source>
        <dbReference type="ARBA" id="ARBA00065548"/>
    </source>
</evidence>
<dbReference type="InterPro" id="IPR002110">
    <property type="entry name" value="Ankyrin_rpt"/>
</dbReference>
<reference evidence="17 18" key="1">
    <citation type="journal article" date="2019" name="Philos. Trans. R. Soc. Lond., B, Biol. Sci.">
        <title>Ant behaviour and brain gene expression of defending hosts depend on the ecological success of the intruding social parasite.</title>
        <authorList>
            <person name="Kaur R."/>
            <person name="Stoldt M."/>
            <person name="Jongepier E."/>
            <person name="Feldmeyer B."/>
            <person name="Menzel F."/>
            <person name="Bornberg-Bauer E."/>
            <person name="Foitzik S."/>
        </authorList>
    </citation>
    <scope>NUCLEOTIDE SEQUENCE [LARGE SCALE GENOMIC DNA]</scope>
    <source>
        <tissue evidence="17">Whole body</tissue>
    </source>
</reference>
<feature type="compositionally biased region" description="Basic residues" evidence="15">
    <location>
        <begin position="850"/>
        <end position="859"/>
    </location>
</feature>
<feature type="region of interest" description="Disordered" evidence="15">
    <location>
        <begin position="664"/>
        <end position="692"/>
    </location>
</feature>
<name>A0A4S2KZP2_9HYME</name>
<feature type="region of interest" description="Disordered" evidence="15">
    <location>
        <begin position="1007"/>
        <end position="1044"/>
    </location>
</feature>
<feature type="compositionally biased region" description="Low complexity" evidence="15">
    <location>
        <begin position="630"/>
        <end position="644"/>
    </location>
</feature>
<evidence type="ECO:0000256" key="6">
    <source>
        <dbReference type="ARBA" id="ARBA00023043"/>
    </source>
</evidence>
<comment type="subcellular location">
    <subcellularLocation>
        <location evidence="1">Cytoplasm</location>
        <location evidence="1">Cytoskeleton</location>
    </subcellularLocation>
</comment>
<keyword evidence="5" id="KW-0677">Repeat</keyword>
<gene>
    <name evidence="17" type="ORF">DBV15_05105</name>
</gene>
<evidence type="ECO:0000256" key="4">
    <source>
        <dbReference type="ARBA" id="ARBA00022553"/>
    </source>
</evidence>
<dbReference type="CDD" id="cd21930">
    <property type="entry name" value="IPD_PPP1R12"/>
    <property type="match status" value="1"/>
</dbReference>
<feature type="region of interest" description="Disordered" evidence="15">
    <location>
        <begin position="538"/>
        <end position="559"/>
    </location>
</feature>
<evidence type="ECO:0000256" key="7">
    <source>
        <dbReference type="ARBA" id="ARBA00023212"/>
    </source>
</evidence>
<feature type="compositionally biased region" description="Polar residues" evidence="15">
    <location>
        <begin position="1007"/>
        <end position="1034"/>
    </location>
</feature>
<feature type="coiled-coil region" evidence="14">
    <location>
        <begin position="1141"/>
        <end position="1226"/>
    </location>
</feature>
<feature type="region of interest" description="Disordered" evidence="15">
    <location>
        <begin position="293"/>
        <end position="491"/>
    </location>
</feature>
<comment type="function">
    <text evidence="9">Regulates myosin phosphatase activity. Augments Ca(2+) sensitivity of the contractile apparatus.</text>
</comment>
<dbReference type="GO" id="GO:0007165">
    <property type="term" value="P:signal transduction"/>
    <property type="evidence" value="ECO:0007669"/>
    <property type="project" value="InterPro"/>
</dbReference>
<sequence length="1232" mass="135134">MSLETRSSSALFKRAEQLKRWEQSETNREPTQPRQVARKIKFSADIVFLAACAASDKEEVVRLLQNGANINTGNVDGLTALHQACIDDDLDMVEFLVEQGADINRGDNEGWTPLHATASCGFISIAKYLIEQGCNLAAVNNDGELALDIAESDEMEDMLQQHINKAGIDCDQARSDEERSMLNDAKAWRAGAPGKDSIHPRSGATALHVAAAKGYIKVMQILLQARCNVDAQDFDGWTPLHGAAHWGQLEACKLLVENGCDMDMKNYADQTAFDVADADILKSLENLREQQALIVKENPQTNNKKQSSIPKKRVSTSADNAVAAQESTEIFEEETPNKVKKVELEIQSDKEDSSTSTNSDVEATRETHMEESDGEGESETSSESHSSTFSNQSDKSNHATCLTDDEKKNRVNKDESAPHSPISPVETNKVPNQAPILPPKQQTDNNEDGVVPSWRRSGSFRNRMQSTETTNSAPTKLEDKDNNIKIPTTPNKVSGESDVVLRRTHSFETDEKFYEQYLALRARIKAFSCPTLHRCNAATPTHTNATTRSASLRETHRKKDVKLNLELSRLPQGSNTLSPTSASKTLASSLLSSITTTTTATTTTSPIPVNQIRSVQPVEAASTVVSNTNNAVATAPGTPTTPGGSKLSPGNIFKNFFKSFVPPVRDEESETQRKAHAKRVRETRRSTQGVTLDEIKSAEQLVKKKQQNNESPTLPPSTQPTTTASNTASITATITTATSTTVTPANKVSEETNLPERRPSWRLRVDNGSKFQLEDANNKPTDNATAYMRRPSGGTGVPRPSSAPVETIATSSTETTVTLPLRRSLKQPDDKDQDKENDSRNAQATQAVIQRRRRPKRRSTGVVHVDMDEIDPEKQDLTAGGDCDDSKINHNEGAQTKPTTAAGLRAQASTNGQSIFGNRSRIGGLLSLNQNNLTFNAGLLGVKTPNLYSGSSFLNKGTKSSDLYRTNPYAKSANSPKYQNLYTSYGGTTTGYGGVTLPSHTAHNLPSYTAHNLPSHTAHNLPSHTVHNLPSHTAHNLSSHSPLNLSPSPSYNYLNVNTRPHVQKTESFSRSKVKPSLSVGSRSSSLQSLTSSEGYASGNDRSGRATRLGSISSLSSEASSTPIRLKSNSSENGELDYKKLYEESQVENERLKEKLKRSDEQLKEVRHLLEKTQINQNKVILSEAEKRERRAMERKLSEMEEELKVMDQLKCENQRLKDENGALIRVISKLSK</sequence>
<dbReference type="InterPro" id="IPR017401">
    <property type="entry name" value="MYPT1/MYPT2/Mbs85"/>
</dbReference>
<evidence type="ECO:0000256" key="11">
    <source>
        <dbReference type="ARBA" id="ARBA00072757"/>
    </source>
</evidence>